<feature type="compositionally biased region" description="Low complexity" evidence="1">
    <location>
        <begin position="159"/>
        <end position="172"/>
    </location>
</feature>
<feature type="region of interest" description="Disordered" evidence="1">
    <location>
        <begin position="95"/>
        <end position="121"/>
    </location>
</feature>
<dbReference type="AlphaFoldDB" id="A0A0S4JFZ4"/>
<feature type="compositionally biased region" description="Low complexity" evidence="1">
    <location>
        <begin position="104"/>
        <end position="113"/>
    </location>
</feature>
<proteinExistence type="predicted"/>
<feature type="region of interest" description="Disordered" evidence="1">
    <location>
        <begin position="57"/>
        <end position="79"/>
    </location>
</feature>
<evidence type="ECO:0000313" key="2">
    <source>
        <dbReference type="EMBL" id="CUG90408.1"/>
    </source>
</evidence>
<keyword evidence="3" id="KW-1185">Reference proteome</keyword>
<dbReference type="EMBL" id="CYKH01001822">
    <property type="protein sequence ID" value="CUG90408.1"/>
    <property type="molecule type" value="Genomic_DNA"/>
</dbReference>
<name>A0A0S4JFZ4_BODSA</name>
<dbReference type="VEuPathDB" id="TriTrypDB:BSAL_26545"/>
<feature type="compositionally biased region" description="Basic and acidic residues" evidence="1">
    <location>
        <begin position="175"/>
        <end position="189"/>
    </location>
</feature>
<dbReference type="Proteomes" id="UP000051952">
    <property type="component" value="Unassembled WGS sequence"/>
</dbReference>
<evidence type="ECO:0000256" key="1">
    <source>
        <dbReference type="SAM" id="MobiDB-lite"/>
    </source>
</evidence>
<protein>
    <submittedName>
        <fullName evidence="2">Uncharacterized protein</fullName>
    </submittedName>
</protein>
<feature type="region of interest" description="Disordered" evidence="1">
    <location>
        <begin position="139"/>
        <end position="193"/>
    </location>
</feature>
<feature type="compositionally biased region" description="Polar residues" evidence="1">
    <location>
        <begin position="141"/>
        <end position="157"/>
    </location>
</feature>
<feature type="compositionally biased region" description="Polar residues" evidence="1">
    <location>
        <begin position="252"/>
        <end position="266"/>
    </location>
</feature>
<evidence type="ECO:0000313" key="3">
    <source>
        <dbReference type="Proteomes" id="UP000051952"/>
    </source>
</evidence>
<feature type="region of interest" description="Disordered" evidence="1">
    <location>
        <begin position="1"/>
        <end position="29"/>
    </location>
</feature>
<feature type="region of interest" description="Disordered" evidence="1">
    <location>
        <begin position="250"/>
        <end position="272"/>
    </location>
</feature>
<reference evidence="3" key="1">
    <citation type="submission" date="2015-09" db="EMBL/GenBank/DDBJ databases">
        <authorList>
            <consortium name="Pathogen Informatics"/>
        </authorList>
    </citation>
    <scope>NUCLEOTIDE SEQUENCE [LARGE SCALE GENOMIC DNA]</scope>
    <source>
        <strain evidence="3">Lake Konstanz</strain>
    </source>
</reference>
<accession>A0A0S4JFZ4</accession>
<gene>
    <name evidence="2" type="ORF">BSAL_26545</name>
</gene>
<feature type="region of interest" description="Disordered" evidence="1">
    <location>
        <begin position="349"/>
        <end position="391"/>
    </location>
</feature>
<feature type="compositionally biased region" description="Polar residues" evidence="1">
    <location>
        <begin position="57"/>
        <end position="68"/>
    </location>
</feature>
<sequence>MQDPAAELSTHSRVERPASAPLTRGMKYVPSPSPVDPFIVISKQFDFTTSTLSQIGTAVRSTEGHSSQAPPPPPPPTVTISRLPTNYTLAAGPIRAVSHGGGKDTTTAAATGGPHLHRGSSNIQSSFFEKLTKKNRCSIAATASSSKQRGRSTNGHAKSSPSSSATHSPYVSKPISRDESLTPRRRPSDQQRCGHFAAKPIAATIQWRCRQNAGFDSRMAVVKAAQSACLSSAPLVGSSASARKDFYDLESASRQAPPSSATTTGSHDAADASVDAVNDEASLMLRHRRTELMLAAEPAVAGASAVDSTAPPLLGAGMRALLLASQDNVQSVATGVLIVAQVLGEDIHAQHQRQQQHQPPGGSHSEHLVPTANQPFYKDAGNPSHGGGGESWRIIYAAGQAQPSAHGLSSPQRSAAAAAALAGKPYAQLFNDQHHHQDRSRQLDFSADGSSLMPDGDILNGSAVRIRGRPHTAPLTRGGGRDENTKPIDYLAEMRAERPTSAAAKGRPSSAAPPTIAVKHTNNAIPRPYSAASTRASNMYVLDPHRDASTKPSAPEWLDSRGLIGVSVDPRYNNNASNMQYHGREGFDVFGASVAPTLDGGGGEGGDHLKHHGNRFTHFRSGTALSVIREARVKRDAAALAHRKGILRGGAGFLMFSGAK</sequence>
<organism evidence="2 3">
    <name type="scientific">Bodo saltans</name>
    <name type="common">Flagellated protozoan</name>
    <dbReference type="NCBI Taxonomy" id="75058"/>
    <lineage>
        <taxon>Eukaryota</taxon>
        <taxon>Discoba</taxon>
        <taxon>Euglenozoa</taxon>
        <taxon>Kinetoplastea</taxon>
        <taxon>Metakinetoplastina</taxon>
        <taxon>Eubodonida</taxon>
        <taxon>Bodonidae</taxon>
        <taxon>Bodo</taxon>
    </lineage>
</organism>